<accession>A0A0R1H2Y0</accession>
<comment type="caution">
    <text evidence="2">The sequence shown here is derived from an EMBL/GenBank/DDBJ whole genome shotgun (WGS) entry which is preliminary data.</text>
</comment>
<evidence type="ECO:0000313" key="3">
    <source>
        <dbReference type="Proteomes" id="UP000051461"/>
    </source>
</evidence>
<gene>
    <name evidence="2" type="ORF">FC07_GL002639</name>
</gene>
<feature type="region of interest" description="Disordered" evidence="1">
    <location>
        <begin position="28"/>
        <end position="60"/>
    </location>
</feature>
<dbReference type="EMBL" id="AZDA01000003">
    <property type="protein sequence ID" value="KRK40886.1"/>
    <property type="molecule type" value="Genomic_DNA"/>
</dbReference>
<dbReference type="AlphaFoldDB" id="A0A0R1H2Y0"/>
<dbReference type="Proteomes" id="UP000051461">
    <property type="component" value="Unassembled WGS sequence"/>
</dbReference>
<reference evidence="2 3" key="1">
    <citation type="journal article" date="2015" name="Genome Announc.">
        <title>Expanding the biotechnology potential of lactobacilli through comparative genomics of 213 strains and associated genera.</title>
        <authorList>
            <person name="Sun Z."/>
            <person name="Harris H.M."/>
            <person name="McCann A."/>
            <person name="Guo C."/>
            <person name="Argimon S."/>
            <person name="Zhang W."/>
            <person name="Yang X."/>
            <person name="Jeffery I.B."/>
            <person name="Cooney J.C."/>
            <person name="Kagawa T.F."/>
            <person name="Liu W."/>
            <person name="Song Y."/>
            <person name="Salvetti E."/>
            <person name="Wrobel A."/>
            <person name="Rasinkangas P."/>
            <person name="Parkhill J."/>
            <person name="Rea M.C."/>
            <person name="O'Sullivan O."/>
            <person name="Ritari J."/>
            <person name="Douillard F.P."/>
            <person name="Paul Ross R."/>
            <person name="Yang R."/>
            <person name="Briner A.E."/>
            <person name="Felis G.E."/>
            <person name="de Vos W.M."/>
            <person name="Barrangou R."/>
            <person name="Klaenhammer T.R."/>
            <person name="Caufield P.W."/>
            <person name="Cui Y."/>
            <person name="Zhang H."/>
            <person name="O'Toole P.W."/>
        </authorList>
    </citation>
    <scope>NUCLEOTIDE SEQUENCE [LARGE SCALE GENOMIC DNA]</scope>
    <source>
        <strain evidence="2 3">DSM 20003</strain>
    </source>
</reference>
<protein>
    <submittedName>
        <fullName evidence="2">Uncharacterized protein</fullName>
    </submittedName>
</protein>
<feature type="compositionally biased region" description="Low complexity" evidence="1">
    <location>
        <begin position="33"/>
        <end position="43"/>
    </location>
</feature>
<proteinExistence type="predicted"/>
<name>A0A0R1H2Y0_9LACO</name>
<sequence>MDQETYDANKKQVRQDIADFNNVMYDLQDQMDSEAAASTTDTTEPTDDGTNGVTPESTQA</sequence>
<keyword evidence="3" id="KW-1185">Reference proteome</keyword>
<dbReference type="STRING" id="1423726.FC07_GL002639"/>
<dbReference type="PATRIC" id="fig|1423726.3.peg.2747"/>
<evidence type="ECO:0000313" key="2">
    <source>
        <dbReference type="EMBL" id="KRK40886.1"/>
    </source>
</evidence>
<organism evidence="2 3">
    <name type="scientific">Loigolactobacillus bifermentans DSM 20003</name>
    <dbReference type="NCBI Taxonomy" id="1423726"/>
    <lineage>
        <taxon>Bacteria</taxon>
        <taxon>Bacillati</taxon>
        <taxon>Bacillota</taxon>
        <taxon>Bacilli</taxon>
        <taxon>Lactobacillales</taxon>
        <taxon>Lactobacillaceae</taxon>
        <taxon>Loigolactobacillus</taxon>
    </lineage>
</organism>
<feature type="compositionally biased region" description="Polar residues" evidence="1">
    <location>
        <begin position="51"/>
        <end position="60"/>
    </location>
</feature>
<evidence type="ECO:0000256" key="1">
    <source>
        <dbReference type="SAM" id="MobiDB-lite"/>
    </source>
</evidence>